<keyword evidence="3" id="KW-0255">Endonuclease</keyword>
<comment type="caution">
    <text evidence="11">The sequence shown here is derived from an EMBL/GenBank/DDBJ whole genome shotgun (WGS) entry which is preliminary data.</text>
</comment>
<keyword evidence="8" id="KW-0808">Transferase</keyword>
<evidence type="ECO:0000256" key="7">
    <source>
        <dbReference type="ARBA" id="ARBA00022918"/>
    </source>
</evidence>
<keyword evidence="12" id="KW-1185">Reference proteome</keyword>
<reference evidence="11 12" key="1">
    <citation type="submission" date="2023-02" db="EMBL/GenBank/DDBJ databases">
        <title>LHISI_Scaffold_Assembly.</title>
        <authorList>
            <person name="Stuart O.P."/>
            <person name="Cleave R."/>
            <person name="Magrath M.J.L."/>
            <person name="Mikheyev A.S."/>
        </authorList>
    </citation>
    <scope>NUCLEOTIDE SEQUENCE [LARGE SCALE GENOMIC DNA]</scope>
    <source>
        <strain evidence="11">Daus_M_001</strain>
        <tissue evidence="11">Leg muscle</tissue>
    </source>
</reference>
<dbReference type="PANTHER" id="PTHR42648">
    <property type="entry name" value="TRANSPOSASE, PUTATIVE-RELATED"/>
    <property type="match status" value="1"/>
</dbReference>
<evidence type="ECO:0000256" key="8">
    <source>
        <dbReference type="ARBA" id="ARBA00022932"/>
    </source>
</evidence>
<proteinExistence type="predicted"/>
<evidence type="ECO:0000313" key="11">
    <source>
        <dbReference type="EMBL" id="KAJ8880841.1"/>
    </source>
</evidence>
<keyword evidence="8" id="KW-0239">DNA-directed DNA polymerase</keyword>
<gene>
    <name evidence="11" type="ORF">PR048_017312</name>
</gene>
<keyword evidence="6" id="KW-0229">DNA integration</keyword>
<organism evidence="11 12">
    <name type="scientific">Dryococelus australis</name>
    <dbReference type="NCBI Taxonomy" id="614101"/>
    <lineage>
        <taxon>Eukaryota</taxon>
        <taxon>Metazoa</taxon>
        <taxon>Ecdysozoa</taxon>
        <taxon>Arthropoda</taxon>
        <taxon>Hexapoda</taxon>
        <taxon>Insecta</taxon>
        <taxon>Pterygota</taxon>
        <taxon>Neoptera</taxon>
        <taxon>Polyneoptera</taxon>
        <taxon>Phasmatodea</taxon>
        <taxon>Verophasmatodea</taxon>
        <taxon>Anareolatae</taxon>
        <taxon>Phasmatidae</taxon>
        <taxon>Eurycanthinae</taxon>
        <taxon>Dryococelus</taxon>
    </lineage>
</organism>
<evidence type="ECO:0000313" key="12">
    <source>
        <dbReference type="Proteomes" id="UP001159363"/>
    </source>
</evidence>
<evidence type="ECO:0000256" key="6">
    <source>
        <dbReference type="ARBA" id="ARBA00022908"/>
    </source>
</evidence>
<dbReference type="InterPro" id="IPR057670">
    <property type="entry name" value="SH3_retrovirus"/>
</dbReference>
<keyword evidence="8" id="KW-0548">Nucleotidyltransferase</keyword>
<dbReference type="SUPFAM" id="SSF53098">
    <property type="entry name" value="Ribonuclease H-like"/>
    <property type="match status" value="1"/>
</dbReference>
<accession>A0ABQ9H9B7</accession>
<keyword evidence="9" id="KW-0233">DNA recombination</keyword>
<keyword evidence="2" id="KW-0479">Metal-binding</keyword>
<evidence type="ECO:0000256" key="2">
    <source>
        <dbReference type="ARBA" id="ARBA00022723"/>
    </source>
</evidence>
<sequence length="192" mass="21919">MNFIKMMKIQHGAKRKGIRLDNGGELCSNSFKKLCYDKGIIIEFTTPYTPQQNSKAERMNLTLMNKVRTKFAETDQPHALWGEAIRASVYELNRSPTSALQNMTPASVWFGENDLSKVRVFRSQAYMLKLPRESKLEPHAKSKIMVGYSGGGYCLWDPLKGKIIRLRDVTFNESKVGVGNDTAWYRGINFEE</sequence>
<dbReference type="PROSITE" id="PS50994">
    <property type="entry name" value="INTEGRASE"/>
    <property type="match status" value="1"/>
</dbReference>
<feature type="domain" description="Integrase catalytic" evidence="10">
    <location>
        <begin position="1"/>
        <end position="113"/>
    </location>
</feature>
<dbReference type="Pfam" id="PF13683">
    <property type="entry name" value="rve_3"/>
    <property type="match status" value="1"/>
</dbReference>
<dbReference type="EMBL" id="JARBHB010000006">
    <property type="protein sequence ID" value="KAJ8880841.1"/>
    <property type="molecule type" value="Genomic_DNA"/>
</dbReference>
<name>A0ABQ9H9B7_9NEOP</name>
<dbReference type="InterPro" id="IPR039537">
    <property type="entry name" value="Retrotran_Ty1/copia-like"/>
</dbReference>
<dbReference type="Pfam" id="PF25597">
    <property type="entry name" value="SH3_retrovirus"/>
    <property type="match status" value="1"/>
</dbReference>
<dbReference type="InterPro" id="IPR036397">
    <property type="entry name" value="RNaseH_sf"/>
</dbReference>
<protein>
    <recommendedName>
        <fullName evidence="10">Integrase catalytic domain-containing protein</fullName>
    </recommendedName>
</protein>
<keyword evidence="4" id="KW-0378">Hydrolase</keyword>
<keyword evidence="5" id="KW-0460">Magnesium</keyword>
<evidence type="ECO:0000256" key="4">
    <source>
        <dbReference type="ARBA" id="ARBA00022801"/>
    </source>
</evidence>
<evidence type="ECO:0000256" key="1">
    <source>
        <dbReference type="ARBA" id="ARBA00022722"/>
    </source>
</evidence>
<dbReference type="Proteomes" id="UP001159363">
    <property type="component" value="Chromosome 5"/>
</dbReference>
<dbReference type="InterPro" id="IPR001584">
    <property type="entry name" value="Integrase_cat-core"/>
</dbReference>
<dbReference type="PANTHER" id="PTHR42648:SF11">
    <property type="entry name" value="TRANSPOSON TY4-P GAG-POL POLYPROTEIN"/>
    <property type="match status" value="1"/>
</dbReference>
<keyword evidence="7" id="KW-0695">RNA-directed DNA polymerase</keyword>
<evidence type="ECO:0000259" key="10">
    <source>
        <dbReference type="PROSITE" id="PS50994"/>
    </source>
</evidence>
<evidence type="ECO:0000256" key="9">
    <source>
        <dbReference type="ARBA" id="ARBA00023172"/>
    </source>
</evidence>
<dbReference type="InterPro" id="IPR012337">
    <property type="entry name" value="RNaseH-like_sf"/>
</dbReference>
<keyword evidence="1" id="KW-0540">Nuclease</keyword>
<evidence type="ECO:0000256" key="5">
    <source>
        <dbReference type="ARBA" id="ARBA00022842"/>
    </source>
</evidence>
<evidence type="ECO:0000256" key="3">
    <source>
        <dbReference type="ARBA" id="ARBA00022759"/>
    </source>
</evidence>
<dbReference type="Gene3D" id="3.30.420.10">
    <property type="entry name" value="Ribonuclease H-like superfamily/Ribonuclease H"/>
    <property type="match status" value="1"/>
</dbReference>